<feature type="transmembrane region" description="Helical" evidence="11">
    <location>
        <begin position="357"/>
        <end position="380"/>
    </location>
</feature>
<reference evidence="15" key="1">
    <citation type="submission" date="2016-10" db="EMBL/GenBank/DDBJ databases">
        <authorList>
            <person name="Varghese N."/>
            <person name="Submissions S."/>
        </authorList>
    </citation>
    <scope>NUCLEOTIDE SEQUENCE [LARGE SCALE GENOMIC DNA]</scope>
    <source>
        <strain evidence="15">DSM 25575</strain>
    </source>
</reference>
<proteinExistence type="inferred from homology"/>
<dbReference type="InterPro" id="IPR006121">
    <property type="entry name" value="HMA_dom"/>
</dbReference>
<dbReference type="InterPro" id="IPR059000">
    <property type="entry name" value="ATPase_P-type_domA"/>
</dbReference>
<evidence type="ECO:0000256" key="4">
    <source>
        <dbReference type="ARBA" id="ARBA00022692"/>
    </source>
</evidence>
<dbReference type="PRINTS" id="PR00119">
    <property type="entry name" value="CATATPASE"/>
</dbReference>
<dbReference type="NCBIfam" id="TIGR01511">
    <property type="entry name" value="ATPase-IB1_Cu"/>
    <property type="match status" value="1"/>
</dbReference>
<dbReference type="GO" id="GO:0060003">
    <property type="term" value="P:copper ion export"/>
    <property type="evidence" value="ECO:0007669"/>
    <property type="project" value="UniProtKB-ARBA"/>
</dbReference>
<dbReference type="InterPro" id="IPR008250">
    <property type="entry name" value="ATPase_P-typ_transduc_dom_A_sf"/>
</dbReference>
<dbReference type="SUPFAM" id="SSF55008">
    <property type="entry name" value="HMA, heavy metal-associated domain"/>
    <property type="match status" value="1"/>
</dbReference>
<keyword evidence="5 11" id="KW-0479">Metal-binding</keyword>
<feature type="transmembrane region" description="Helical" evidence="11">
    <location>
        <begin position="324"/>
        <end position="345"/>
    </location>
</feature>
<feature type="transmembrane region" description="Helical" evidence="11">
    <location>
        <begin position="552"/>
        <end position="571"/>
    </location>
</feature>
<dbReference type="Gene3D" id="2.70.150.10">
    <property type="entry name" value="Calcium-transporting ATPase, cytoplasmic transduction domain A"/>
    <property type="match status" value="1"/>
</dbReference>
<dbReference type="AlphaFoldDB" id="A0A1I4YLU0"/>
<keyword evidence="6 11" id="KW-0547">Nucleotide-binding</keyword>
<dbReference type="PANTHER" id="PTHR43520:SF8">
    <property type="entry name" value="P-TYPE CU(+) TRANSPORTER"/>
    <property type="match status" value="1"/>
</dbReference>
<dbReference type="Pfam" id="PF00122">
    <property type="entry name" value="E1-E2_ATPase"/>
    <property type="match status" value="1"/>
</dbReference>
<keyword evidence="7 11" id="KW-0067">ATP-binding</keyword>
<dbReference type="CDD" id="cd02094">
    <property type="entry name" value="P-type_ATPase_Cu-like"/>
    <property type="match status" value="1"/>
</dbReference>
<evidence type="ECO:0000256" key="11">
    <source>
        <dbReference type="RuleBase" id="RU362081"/>
    </source>
</evidence>
<evidence type="ECO:0000313" key="15">
    <source>
        <dbReference type="Proteomes" id="UP000198769"/>
    </source>
</evidence>
<protein>
    <submittedName>
        <fullName evidence="14">Cu2+-exporting ATPase</fullName>
    </submittedName>
</protein>
<dbReference type="GO" id="GO:0005507">
    <property type="term" value="F:copper ion binding"/>
    <property type="evidence" value="ECO:0007669"/>
    <property type="project" value="TreeGrafter"/>
</dbReference>
<dbReference type="PROSITE" id="PS50846">
    <property type="entry name" value="HMA_2"/>
    <property type="match status" value="1"/>
</dbReference>
<evidence type="ECO:0000256" key="7">
    <source>
        <dbReference type="ARBA" id="ARBA00022840"/>
    </source>
</evidence>
<keyword evidence="15" id="KW-1185">Reference proteome</keyword>
<keyword evidence="4 11" id="KW-0812">Transmembrane</keyword>
<feature type="transmembrane region" description="Helical" evidence="11">
    <location>
        <begin position="577"/>
        <end position="600"/>
    </location>
</feature>
<evidence type="ECO:0000256" key="10">
    <source>
        <dbReference type="ARBA" id="ARBA00023136"/>
    </source>
</evidence>
<dbReference type="GO" id="GO:0016887">
    <property type="term" value="F:ATP hydrolysis activity"/>
    <property type="evidence" value="ECO:0007669"/>
    <property type="project" value="InterPro"/>
</dbReference>
<keyword evidence="3 11" id="KW-1003">Cell membrane</keyword>
<feature type="transmembrane region" description="Helical" evidence="11">
    <location>
        <begin position="920"/>
        <end position="939"/>
    </location>
</feature>
<dbReference type="SUPFAM" id="SSF81653">
    <property type="entry name" value="Calcium ATPase, transduction domain A"/>
    <property type="match status" value="1"/>
</dbReference>
<feature type="compositionally biased region" description="Basic residues" evidence="12">
    <location>
        <begin position="187"/>
        <end position="199"/>
    </location>
</feature>
<dbReference type="InterPro" id="IPR018303">
    <property type="entry name" value="ATPase_P-typ_P_site"/>
</dbReference>
<dbReference type="InterPro" id="IPR023299">
    <property type="entry name" value="ATPase_P-typ_cyto_dom_N"/>
</dbReference>
<evidence type="ECO:0000256" key="8">
    <source>
        <dbReference type="ARBA" id="ARBA00022967"/>
    </source>
</evidence>
<feature type="transmembrane region" description="Helical" evidence="11">
    <location>
        <begin position="395"/>
        <end position="415"/>
    </location>
</feature>
<comment type="subcellular location">
    <subcellularLocation>
        <location evidence="1">Cell membrane</location>
        <topology evidence="1">Multi-pass membrane protein</topology>
    </subcellularLocation>
</comment>
<dbReference type="InterPro" id="IPR023298">
    <property type="entry name" value="ATPase_P-typ_TM_dom_sf"/>
</dbReference>
<evidence type="ECO:0000256" key="5">
    <source>
        <dbReference type="ARBA" id="ARBA00022723"/>
    </source>
</evidence>
<dbReference type="Pfam" id="PF00702">
    <property type="entry name" value="Hydrolase"/>
    <property type="match status" value="1"/>
</dbReference>
<evidence type="ECO:0000256" key="12">
    <source>
        <dbReference type="SAM" id="MobiDB-lite"/>
    </source>
</evidence>
<feature type="transmembrane region" description="Helical" evidence="11">
    <location>
        <begin position="895"/>
        <end position="914"/>
    </location>
</feature>
<dbReference type="InterPro" id="IPR044492">
    <property type="entry name" value="P_typ_ATPase_HD_dom"/>
</dbReference>
<dbReference type="SUPFAM" id="SSF81665">
    <property type="entry name" value="Calcium ATPase, transmembrane domain M"/>
    <property type="match status" value="1"/>
</dbReference>
<dbReference type="InterPro" id="IPR036163">
    <property type="entry name" value="HMA_dom_sf"/>
</dbReference>
<dbReference type="GO" id="GO:0005886">
    <property type="term" value="C:plasma membrane"/>
    <property type="evidence" value="ECO:0007669"/>
    <property type="project" value="UniProtKB-SubCell"/>
</dbReference>
<evidence type="ECO:0000259" key="13">
    <source>
        <dbReference type="PROSITE" id="PS50846"/>
    </source>
</evidence>
<sequence length="954" mass="104920">MNRQYNILGMTCSGCQKKISEKLNSVEGVTADVNLETHTATITSDKEIELSVLNNALGDKYRLEDPKKPETAFVKPQDRVSPSSVYYCPMECEGDKVYFKQGERCPDCKMYLVPIEEKHAKDPNHKPTYSSTHLPENFKDSVGKYYCPMFCEGDKVYDEKGDCPVCHMHLEEITEDMAKNVVSHNHQQTHSHHNHHNHSHNHEAPKVTDDMAGKYYCPMYCEGDKTYDSNVGCPVCGMDLVKYPEKKTAKYTCPMHPEIIRDEPGDCPICGMDLVRMPDSESDEEDETYNILKKKFFISLAFTVPVFILSMGGMFINFPFSHNIQGFIELALTLPVLFYSGWFILKRGWVSFKTWNLNMFSLIALGVAAAFIFSIVALAFPDIIPHEIRGHNHEIPLYFEAVCVILTLVILGQLMEAAAHKKTGNAIKELMNLSPDEANLIVNGEEKRVLLSQVNIGDLLKVKPGEKIPVDGKITEGTSLVDESMITGEPVPVEKSIDDRVSSGTINGNKVFIMKAEKVGDETLLSQIIKMVNEASRSRAPIQKLTDKVSKVFVPVVILIAVLTFILWQFFGPEGKRSLFAFVNAVAVLIVACPCALGLATPMSLMVGIGKGAKSGILIKNAEALEQMHKVNVLITDKTGTLTEGKPSVEYIETSGNGDKNEILKLAFSLNQNSEHPLSNAVIKKAKEENLTAEKVDQFENISGKGVQGNINGKTVYLGNEGLLISNSLAIPQELKQKAVEVQSKAHTISYIAQDKNVLGFISFTDKIKDTSKKAVQRLMNEGIDVIMMTGDNEHTAKAVADELGIKHYKAGCLPEDKLNEVKKLQQQGKIVAMTGDGINDSPALAQSNVGIAMGTGTDVAMESAEITLLKGDILGVAKAKLLSEKLLKNIKENLFFAFIYNVLGIPVAAGLLYPFFGILLSPMIAAAAMSVSSLSVILNSLRLNSVDLDADVK</sequence>
<feature type="transmembrane region" description="Helical" evidence="11">
    <location>
        <begin position="296"/>
        <end position="318"/>
    </location>
</feature>
<dbReference type="NCBIfam" id="TIGR01525">
    <property type="entry name" value="ATPase-IB_hvy"/>
    <property type="match status" value="1"/>
</dbReference>
<dbReference type="PANTHER" id="PTHR43520">
    <property type="entry name" value="ATP7, ISOFORM B"/>
    <property type="match status" value="1"/>
</dbReference>
<keyword evidence="10 11" id="KW-0472">Membrane</keyword>
<evidence type="ECO:0000256" key="6">
    <source>
        <dbReference type="ARBA" id="ARBA00022741"/>
    </source>
</evidence>
<dbReference type="PRINTS" id="PR00943">
    <property type="entry name" value="CUATPASE"/>
</dbReference>
<dbReference type="SFLD" id="SFLDG00002">
    <property type="entry name" value="C1.7:_P-type_atpase_like"/>
    <property type="match status" value="1"/>
</dbReference>
<evidence type="ECO:0000256" key="3">
    <source>
        <dbReference type="ARBA" id="ARBA00022475"/>
    </source>
</evidence>
<accession>A0A1I4YLU0</accession>
<dbReference type="PROSITE" id="PS00154">
    <property type="entry name" value="ATPASE_E1_E2"/>
    <property type="match status" value="1"/>
</dbReference>
<dbReference type="GO" id="GO:0055070">
    <property type="term" value="P:copper ion homeostasis"/>
    <property type="evidence" value="ECO:0007669"/>
    <property type="project" value="TreeGrafter"/>
</dbReference>
<evidence type="ECO:0000256" key="1">
    <source>
        <dbReference type="ARBA" id="ARBA00004651"/>
    </source>
</evidence>
<dbReference type="Gene3D" id="3.40.50.1000">
    <property type="entry name" value="HAD superfamily/HAD-like"/>
    <property type="match status" value="1"/>
</dbReference>
<evidence type="ECO:0000256" key="2">
    <source>
        <dbReference type="ARBA" id="ARBA00006024"/>
    </source>
</evidence>
<dbReference type="InterPro" id="IPR023214">
    <property type="entry name" value="HAD_sf"/>
</dbReference>
<dbReference type="SUPFAM" id="SSF56784">
    <property type="entry name" value="HAD-like"/>
    <property type="match status" value="1"/>
</dbReference>
<dbReference type="EMBL" id="FOVD01000003">
    <property type="protein sequence ID" value="SFN38539.1"/>
    <property type="molecule type" value="Genomic_DNA"/>
</dbReference>
<dbReference type="GO" id="GO:0005524">
    <property type="term" value="F:ATP binding"/>
    <property type="evidence" value="ECO:0007669"/>
    <property type="project" value="UniProtKB-UniRule"/>
</dbReference>
<dbReference type="FunFam" id="2.70.150.10:FF:000020">
    <property type="entry name" value="Copper-exporting P-type ATPase A"/>
    <property type="match status" value="1"/>
</dbReference>
<name>A0A1I4YLU0_CHROL</name>
<dbReference type="OrthoDB" id="1521937at2"/>
<dbReference type="GO" id="GO:0043682">
    <property type="term" value="F:P-type divalent copper transporter activity"/>
    <property type="evidence" value="ECO:0007669"/>
    <property type="project" value="TreeGrafter"/>
</dbReference>
<keyword evidence="8" id="KW-1278">Translocase</keyword>
<dbReference type="Gene3D" id="3.40.1110.10">
    <property type="entry name" value="Calcium-transporting ATPase, cytoplasmic domain N"/>
    <property type="match status" value="1"/>
</dbReference>
<feature type="domain" description="HMA" evidence="13">
    <location>
        <begin position="1"/>
        <end position="69"/>
    </location>
</feature>
<dbReference type="InterPro" id="IPR036412">
    <property type="entry name" value="HAD-like_sf"/>
</dbReference>
<comment type="similarity">
    <text evidence="2 11">Belongs to the cation transport ATPase (P-type) (TC 3.A.3) family. Type IB subfamily.</text>
</comment>
<keyword evidence="9 11" id="KW-1133">Transmembrane helix</keyword>
<dbReference type="NCBIfam" id="TIGR01494">
    <property type="entry name" value="ATPase_P-type"/>
    <property type="match status" value="1"/>
</dbReference>
<dbReference type="InterPro" id="IPR001757">
    <property type="entry name" value="P_typ_ATPase"/>
</dbReference>
<dbReference type="Proteomes" id="UP000198769">
    <property type="component" value="Unassembled WGS sequence"/>
</dbReference>
<feature type="region of interest" description="Disordered" evidence="12">
    <location>
        <begin position="185"/>
        <end position="205"/>
    </location>
</feature>
<dbReference type="InterPro" id="IPR045800">
    <property type="entry name" value="HMBD"/>
</dbReference>
<dbReference type="Gene3D" id="3.30.70.100">
    <property type="match status" value="1"/>
</dbReference>
<dbReference type="InterPro" id="IPR017969">
    <property type="entry name" value="Heavy-metal-associated_CS"/>
</dbReference>
<dbReference type="SFLD" id="SFLDS00003">
    <property type="entry name" value="Haloacid_Dehalogenase"/>
    <property type="match status" value="1"/>
</dbReference>
<dbReference type="PROSITE" id="PS01047">
    <property type="entry name" value="HMA_1"/>
    <property type="match status" value="1"/>
</dbReference>
<dbReference type="SFLD" id="SFLDF00027">
    <property type="entry name" value="p-type_atpase"/>
    <property type="match status" value="1"/>
</dbReference>
<organism evidence="14 15">
    <name type="scientific">Chryseobacterium oleae</name>
    <dbReference type="NCBI Taxonomy" id="491207"/>
    <lineage>
        <taxon>Bacteria</taxon>
        <taxon>Pseudomonadati</taxon>
        <taxon>Bacteroidota</taxon>
        <taxon>Flavobacteriia</taxon>
        <taxon>Flavobacteriales</taxon>
        <taxon>Weeksellaceae</taxon>
        <taxon>Chryseobacterium group</taxon>
        <taxon>Chryseobacterium</taxon>
    </lineage>
</organism>
<dbReference type="InterPro" id="IPR027256">
    <property type="entry name" value="P-typ_ATPase_IB"/>
</dbReference>
<dbReference type="Pfam" id="PF19335">
    <property type="entry name" value="HMBD"/>
    <property type="match status" value="4"/>
</dbReference>
<evidence type="ECO:0000313" key="14">
    <source>
        <dbReference type="EMBL" id="SFN38539.1"/>
    </source>
</evidence>
<gene>
    <name evidence="14" type="ORF">SAMN05421594_2481</name>
</gene>
<dbReference type="RefSeq" id="WP_090024710.1">
    <property type="nucleotide sequence ID" value="NZ_FOVD01000003.1"/>
</dbReference>
<evidence type="ECO:0000256" key="9">
    <source>
        <dbReference type="ARBA" id="ARBA00022989"/>
    </source>
</evidence>
<dbReference type="Pfam" id="PF00403">
    <property type="entry name" value="HMA"/>
    <property type="match status" value="1"/>
</dbReference>
<dbReference type="CDD" id="cd00371">
    <property type="entry name" value="HMA"/>
    <property type="match status" value="1"/>
</dbReference>